<dbReference type="SUPFAM" id="SSF55781">
    <property type="entry name" value="GAF domain-like"/>
    <property type="match status" value="1"/>
</dbReference>
<protein>
    <submittedName>
        <fullName evidence="2">Chemotaxis sensory transducer family protein</fullName>
    </submittedName>
</protein>
<dbReference type="SMART" id="SM00471">
    <property type="entry name" value="HDc"/>
    <property type="match status" value="1"/>
</dbReference>
<dbReference type="Proteomes" id="UP000029443">
    <property type="component" value="Unassembled WGS sequence"/>
</dbReference>
<evidence type="ECO:0000259" key="1">
    <source>
        <dbReference type="PROSITE" id="PS51832"/>
    </source>
</evidence>
<dbReference type="PROSITE" id="PS51832">
    <property type="entry name" value="HD_GYP"/>
    <property type="match status" value="2"/>
</dbReference>
<dbReference type="RefSeq" id="WP_052042455.1">
    <property type="nucleotide sequence ID" value="NZ_ARXU01000002.1"/>
</dbReference>
<evidence type="ECO:0000313" key="2">
    <source>
        <dbReference type="EMBL" id="KGD62258.1"/>
    </source>
</evidence>
<dbReference type="Pfam" id="PF13487">
    <property type="entry name" value="HD_5"/>
    <property type="match status" value="1"/>
</dbReference>
<dbReference type="CDD" id="cd00077">
    <property type="entry name" value="HDc"/>
    <property type="match status" value="1"/>
</dbReference>
<sequence>MNSSLPDTTPVTDENLMPRLLRVAQHLSEQRDVPRLLQVLLDEALYLCEADTGWVWLYADGKPEPGLSCLCRRSGDAFLHEEASLFCPMARKRGLPEQCYEDGKPLAVDLSENGLSEEDRHLLDALAPDAGGLRLWPLRNHEGVVIGVLQLAYNRALPARLHRLGKHSDLIFQSLLTYAGIALSNLSQVQELKELLDAFIKVLAQAIDAKSPHTSAHCQRVPVITEMLAQAACEDDSDFADFSLDEDGWYELHVAAWLHDCGKLATPDSVLDKSTKLHTLHDRIDEVASRFAALRAEIQFRYEKACLLDPADEPASRERMEAEIGQLKEELAFLERINRGGEAMAEVDQQRVRDIAARRWTDAWGQKKPLLTDDEVYNLCIPRGTLTPEERQIINGHMDVTLDMLGSLPFPPKLRQVPEYAGGHHEKMDGTGFPLGLTRDQMSIPARIMAIADVFEALTAKERPYKTPLKLSEALGILQRMRDNDHLDPDLYRLFIRSRVWRQYAEKHLDPVQLDVEDGSAFL</sequence>
<dbReference type="PANTHER" id="PTHR45228:SF5">
    <property type="entry name" value="CYCLIC DI-GMP PHOSPHODIESTERASE VC_1348-RELATED"/>
    <property type="match status" value="1"/>
</dbReference>
<feature type="domain" description="HD-GYP" evidence="1">
    <location>
        <begin position="308"/>
        <end position="511"/>
    </location>
</feature>
<evidence type="ECO:0000313" key="3">
    <source>
        <dbReference type="Proteomes" id="UP000029443"/>
    </source>
</evidence>
<dbReference type="Gene3D" id="3.30.450.40">
    <property type="match status" value="1"/>
</dbReference>
<dbReference type="InterPro" id="IPR052020">
    <property type="entry name" value="Cyclic_di-GMP/3'3'-cGAMP_PDE"/>
</dbReference>
<comment type="caution">
    <text evidence="2">The sequence shown here is derived from an EMBL/GenBank/DDBJ whole genome shotgun (WGS) entry which is preliminary data.</text>
</comment>
<dbReference type="InterPro" id="IPR029016">
    <property type="entry name" value="GAF-like_dom_sf"/>
</dbReference>
<reference evidence="2 3" key="1">
    <citation type="submission" date="2012-09" db="EMBL/GenBank/DDBJ databases">
        <title>Genome Sequence of alkane-degrading Bacterium Alcanivorax jadensis T9.</title>
        <authorList>
            <person name="Lai Q."/>
            <person name="Shao Z."/>
        </authorList>
    </citation>
    <scope>NUCLEOTIDE SEQUENCE [LARGE SCALE GENOMIC DNA]</scope>
    <source>
        <strain evidence="2 3">T9</strain>
    </source>
</reference>
<gene>
    <name evidence="2" type="ORF">T9A_00549</name>
</gene>
<dbReference type="InterPro" id="IPR003607">
    <property type="entry name" value="HD/PDEase_dom"/>
</dbReference>
<feature type="domain" description="HD-GYP" evidence="1">
    <location>
        <begin position="192"/>
        <end position="277"/>
    </location>
</feature>
<organism evidence="2 3">
    <name type="scientific">Alcanivorax jadensis T9</name>
    <dbReference type="NCBI Taxonomy" id="1177181"/>
    <lineage>
        <taxon>Bacteria</taxon>
        <taxon>Pseudomonadati</taxon>
        <taxon>Pseudomonadota</taxon>
        <taxon>Gammaproteobacteria</taxon>
        <taxon>Oceanospirillales</taxon>
        <taxon>Alcanivoracaceae</taxon>
        <taxon>Alcanivorax</taxon>
    </lineage>
</organism>
<keyword evidence="3" id="KW-1185">Reference proteome</keyword>
<dbReference type="SUPFAM" id="SSF109604">
    <property type="entry name" value="HD-domain/PDEase-like"/>
    <property type="match status" value="1"/>
</dbReference>
<name>A0ABR4WG00_9GAMM</name>
<dbReference type="InterPro" id="IPR037522">
    <property type="entry name" value="HD_GYP_dom"/>
</dbReference>
<dbReference type="EMBL" id="ARXU01000002">
    <property type="protein sequence ID" value="KGD62258.1"/>
    <property type="molecule type" value="Genomic_DNA"/>
</dbReference>
<accession>A0ABR4WG00</accession>
<dbReference type="PANTHER" id="PTHR45228">
    <property type="entry name" value="CYCLIC DI-GMP PHOSPHODIESTERASE TM_0186-RELATED"/>
    <property type="match status" value="1"/>
</dbReference>
<dbReference type="Gene3D" id="1.10.3210.10">
    <property type="entry name" value="Hypothetical protein af1432"/>
    <property type="match status" value="2"/>
</dbReference>
<proteinExistence type="predicted"/>